<dbReference type="PROSITE" id="PS01124">
    <property type="entry name" value="HTH_ARAC_FAMILY_2"/>
    <property type="match status" value="1"/>
</dbReference>
<sequence length="253" mass="29388">MSMKLLIADDEDTIRNGIAKYIKLHTDRFSQIYLAENGQQALDIILQYQPDMMLLDVQMPLKTGLEVLQEAQKLSLVPKTIILSGYDDFEYARKALRYGAKDYLLKPCRSSEILEAINKLVQEQLGTKEDVECEEGTGIHYIVSSAIEYMEEYYHKNLTLIEVSNKVGITAGYLSTLFTQNMNCGFVEYLNKIRIKHACSYLEQNYFKTYEIAYKVGFKDEKYFSKVFKKETGITPYEYRRDHSIGKNIRTHK</sequence>
<dbReference type="GO" id="GO:0043565">
    <property type="term" value="F:sequence-specific DNA binding"/>
    <property type="evidence" value="ECO:0007669"/>
    <property type="project" value="InterPro"/>
</dbReference>
<dbReference type="OrthoDB" id="1769137at2"/>
<dbReference type="Pfam" id="PF12833">
    <property type="entry name" value="HTH_18"/>
    <property type="match status" value="1"/>
</dbReference>
<dbReference type="Gene3D" id="3.40.50.2300">
    <property type="match status" value="1"/>
</dbReference>
<dbReference type="eggNOG" id="COG2207">
    <property type="taxonomic scope" value="Bacteria"/>
</dbReference>
<dbReference type="PANTHER" id="PTHR42713:SF3">
    <property type="entry name" value="TRANSCRIPTIONAL REGULATORY PROTEIN HPTR"/>
    <property type="match status" value="1"/>
</dbReference>
<dbReference type="EMBL" id="CP000885">
    <property type="protein sequence ID" value="ABX43758.1"/>
    <property type="molecule type" value="Genomic_DNA"/>
</dbReference>
<keyword evidence="6" id="KW-0805">Transcription regulation</keyword>
<accession>A9KTC8</accession>
<evidence type="ECO:0000313" key="14">
    <source>
        <dbReference type="Proteomes" id="UP000000370"/>
    </source>
</evidence>
<evidence type="ECO:0000256" key="4">
    <source>
        <dbReference type="ARBA" id="ARBA00022553"/>
    </source>
</evidence>
<evidence type="ECO:0000256" key="9">
    <source>
        <dbReference type="ARBA" id="ARBA00024867"/>
    </source>
</evidence>
<evidence type="ECO:0000256" key="7">
    <source>
        <dbReference type="ARBA" id="ARBA00023125"/>
    </source>
</evidence>
<comment type="function">
    <text evidence="9">May play the central regulatory role in sporulation. It may be an element of the effector pathway responsible for the activation of sporulation genes in response to nutritional stress. Spo0A may act in concert with spo0H (a sigma factor) to control the expression of some genes that are critical to the sporulation process.</text>
</comment>
<keyword evidence="5" id="KW-0902">Two-component regulatory system</keyword>
<keyword evidence="14" id="KW-1185">Reference proteome</keyword>
<evidence type="ECO:0000256" key="8">
    <source>
        <dbReference type="ARBA" id="ARBA00023163"/>
    </source>
</evidence>
<dbReference type="SUPFAM" id="SSF46689">
    <property type="entry name" value="Homeodomain-like"/>
    <property type="match status" value="2"/>
</dbReference>
<dbReference type="RefSeq" id="WP_012201407.1">
    <property type="nucleotide sequence ID" value="NC_010001.1"/>
</dbReference>
<dbReference type="InterPro" id="IPR009057">
    <property type="entry name" value="Homeodomain-like_sf"/>
</dbReference>
<keyword evidence="4 10" id="KW-0597">Phosphoprotein</keyword>
<dbReference type="InterPro" id="IPR011006">
    <property type="entry name" value="CheY-like_superfamily"/>
</dbReference>
<evidence type="ECO:0000256" key="2">
    <source>
        <dbReference type="ARBA" id="ARBA00018672"/>
    </source>
</evidence>
<dbReference type="PROSITE" id="PS50110">
    <property type="entry name" value="RESPONSE_REGULATORY"/>
    <property type="match status" value="1"/>
</dbReference>
<dbReference type="STRING" id="357809.Cphy_3405"/>
<dbReference type="SUPFAM" id="SSF52172">
    <property type="entry name" value="CheY-like"/>
    <property type="match status" value="1"/>
</dbReference>
<dbReference type="GO" id="GO:0005737">
    <property type="term" value="C:cytoplasm"/>
    <property type="evidence" value="ECO:0007669"/>
    <property type="project" value="UniProtKB-SubCell"/>
</dbReference>
<feature type="modified residue" description="4-aspartylphosphate" evidence="10">
    <location>
        <position position="56"/>
    </location>
</feature>
<proteinExistence type="predicted"/>
<organism evidence="13 14">
    <name type="scientific">Lachnoclostridium phytofermentans (strain ATCC 700394 / DSM 18823 / ISDg)</name>
    <name type="common">Clostridium phytofermentans</name>
    <dbReference type="NCBI Taxonomy" id="357809"/>
    <lineage>
        <taxon>Bacteria</taxon>
        <taxon>Bacillati</taxon>
        <taxon>Bacillota</taxon>
        <taxon>Clostridia</taxon>
        <taxon>Lachnospirales</taxon>
        <taxon>Lachnospiraceae</taxon>
    </lineage>
</organism>
<comment type="subcellular location">
    <subcellularLocation>
        <location evidence="1">Cytoplasm</location>
    </subcellularLocation>
</comment>
<evidence type="ECO:0000256" key="10">
    <source>
        <dbReference type="PROSITE-ProRule" id="PRU00169"/>
    </source>
</evidence>
<reference evidence="14" key="1">
    <citation type="submission" date="2007-11" db="EMBL/GenBank/DDBJ databases">
        <title>Complete genome sequence of Clostridium phytofermentans ISDg.</title>
        <authorList>
            <person name="Leschine S.B."/>
            <person name="Warnick T.A."/>
            <person name="Blanchard J.L."/>
            <person name="Schnell D.J."/>
            <person name="Petit E.L."/>
            <person name="LaTouf W.G."/>
            <person name="Copeland A."/>
            <person name="Lucas S."/>
            <person name="Lapidus A."/>
            <person name="Barry K."/>
            <person name="Glavina del Rio T."/>
            <person name="Dalin E."/>
            <person name="Tice H."/>
            <person name="Pitluck S."/>
            <person name="Kiss H."/>
            <person name="Brettin T."/>
            <person name="Bruce D."/>
            <person name="Detter J.C."/>
            <person name="Han C."/>
            <person name="Kuske C."/>
            <person name="Schmutz J."/>
            <person name="Larimer F."/>
            <person name="Land M."/>
            <person name="Hauser L."/>
            <person name="Kyrpides N."/>
            <person name="Kim E.A."/>
            <person name="Richardson P."/>
        </authorList>
    </citation>
    <scope>NUCLEOTIDE SEQUENCE [LARGE SCALE GENOMIC DNA]</scope>
    <source>
        <strain evidence="14">ATCC 700394 / DSM 18823 / ISDg</strain>
    </source>
</reference>
<dbReference type="SMART" id="SM00448">
    <property type="entry name" value="REC"/>
    <property type="match status" value="1"/>
</dbReference>
<gene>
    <name evidence="13" type="ordered locus">Cphy_3405</name>
</gene>
<evidence type="ECO:0000259" key="11">
    <source>
        <dbReference type="PROSITE" id="PS01124"/>
    </source>
</evidence>
<dbReference type="HOGENOM" id="CLU_000445_5_1_9"/>
<dbReference type="Proteomes" id="UP000000370">
    <property type="component" value="Chromosome"/>
</dbReference>
<evidence type="ECO:0000259" key="12">
    <source>
        <dbReference type="PROSITE" id="PS50110"/>
    </source>
</evidence>
<dbReference type="InterPro" id="IPR001789">
    <property type="entry name" value="Sig_transdc_resp-reg_receiver"/>
</dbReference>
<feature type="domain" description="Response regulatory" evidence="12">
    <location>
        <begin position="4"/>
        <end position="121"/>
    </location>
</feature>
<evidence type="ECO:0000313" key="13">
    <source>
        <dbReference type="EMBL" id="ABX43758.1"/>
    </source>
</evidence>
<evidence type="ECO:0000256" key="1">
    <source>
        <dbReference type="ARBA" id="ARBA00004496"/>
    </source>
</evidence>
<dbReference type="GO" id="GO:0000160">
    <property type="term" value="P:phosphorelay signal transduction system"/>
    <property type="evidence" value="ECO:0007669"/>
    <property type="project" value="UniProtKB-KW"/>
</dbReference>
<dbReference type="CDD" id="cd17536">
    <property type="entry name" value="REC_YesN-like"/>
    <property type="match status" value="1"/>
</dbReference>
<dbReference type="SMART" id="SM00342">
    <property type="entry name" value="HTH_ARAC"/>
    <property type="match status" value="1"/>
</dbReference>
<dbReference type="GO" id="GO:0003700">
    <property type="term" value="F:DNA-binding transcription factor activity"/>
    <property type="evidence" value="ECO:0007669"/>
    <property type="project" value="InterPro"/>
</dbReference>
<feature type="domain" description="HTH araC/xylS-type" evidence="11">
    <location>
        <begin position="144"/>
        <end position="242"/>
    </location>
</feature>
<dbReference type="Pfam" id="PF00072">
    <property type="entry name" value="Response_reg"/>
    <property type="match status" value="1"/>
</dbReference>
<keyword evidence="3" id="KW-0963">Cytoplasm</keyword>
<dbReference type="PRINTS" id="PR00032">
    <property type="entry name" value="HTHARAC"/>
</dbReference>
<keyword evidence="7" id="KW-0238">DNA-binding</keyword>
<keyword evidence="8" id="KW-0804">Transcription</keyword>
<dbReference type="eggNOG" id="COG4753">
    <property type="taxonomic scope" value="Bacteria"/>
</dbReference>
<dbReference type="Gene3D" id="1.10.10.60">
    <property type="entry name" value="Homeodomain-like"/>
    <property type="match status" value="2"/>
</dbReference>
<evidence type="ECO:0000256" key="5">
    <source>
        <dbReference type="ARBA" id="ARBA00023012"/>
    </source>
</evidence>
<name>A9KTC8_LACP7</name>
<dbReference type="InterPro" id="IPR020449">
    <property type="entry name" value="Tscrpt_reg_AraC-type_HTH"/>
</dbReference>
<dbReference type="AlphaFoldDB" id="A9KTC8"/>
<protein>
    <recommendedName>
        <fullName evidence="2">Stage 0 sporulation protein A homolog</fullName>
    </recommendedName>
</protein>
<dbReference type="PANTHER" id="PTHR42713">
    <property type="entry name" value="HISTIDINE KINASE-RELATED"/>
    <property type="match status" value="1"/>
</dbReference>
<dbReference type="KEGG" id="cpy:Cphy_3405"/>
<evidence type="ECO:0000256" key="3">
    <source>
        <dbReference type="ARBA" id="ARBA00022490"/>
    </source>
</evidence>
<dbReference type="InterPro" id="IPR051552">
    <property type="entry name" value="HptR"/>
</dbReference>
<dbReference type="InterPro" id="IPR018060">
    <property type="entry name" value="HTH_AraC"/>
</dbReference>
<evidence type="ECO:0000256" key="6">
    <source>
        <dbReference type="ARBA" id="ARBA00023015"/>
    </source>
</evidence>